<feature type="region of interest" description="Disordered" evidence="1">
    <location>
        <begin position="16"/>
        <end position="42"/>
    </location>
</feature>
<name>A0A927F4S8_9ACTN</name>
<dbReference type="RefSeq" id="WP_191211658.1">
    <property type="nucleotide sequence ID" value="NZ_BAABKL010000001.1"/>
</dbReference>
<comment type="caution">
    <text evidence="2">The sequence shown here is derived from an EMBL/GenBank/DDBJ whole genome shotgun (WGS) entry which is preliminary data.</text>
</comment>
<proteinExistence type="predicted"/>
<dbReference type="AlphaFoldDB" id="A0A927F4S8"/>
<evidence type="ECO:0000313" key="3">
    <source>
        <dbReference type="Proteomes" id="UP000632289"/>
    </source>
</evidence>
<organism evidence="2 3">
    <name type="scientific">Streptomyces chumphonensis</name>
    <dbReference type="NCBI Taxonomy" id="1214925"/>
    <lineage>
        <taxon>Bacteria</taxon>
        <taxon>Bacillati</taxon>
        <taxon>Actinomycetota</taxon>
        <taxon>Actinomycetes</taxon>
        <taxon>Kitasatosporales</taxon>
        <taxon>Streptomycetaceae</taxon>
        <taxon>Streptomyces</taxon>
    </lineage>
</organism>
<sequence length="161" mass="16975">MDARVSGIRALIDENAGGNTDAATATPAASPWDEGGRSDLNSDTRLWNTASSGVDSLRDTLKPAVTKLDDGRRGLGPGDTAVTGLLTGAAQTDVHDTWARYLDLLARESAELSDKLTKAGSDHYANEEAVAAAFRQQLTKPEEPTSVLGLPPFGVHAFPSW</sequence>
<evidence type="ECO:0000256" key="1">
    <source>
        <dbReference type="SAM" id="MobiDB-lite"/>
    </source>
</evidence>
<protein>
    <submittedName>
        <fullName evidence="2">Uncharacterized protein</fullName>
    </submittedName>
</protein>
<gene>
    <name evidence="2" type="ORF">IF129_22695</name>
</gene>
<dbReference type="EMBL" id="JACXYU010000016">
    <property type="protein sequence ID" value="MBD3934357.1"/>
    <property type="molecule type" value="Genomic_DNA"/>
</dbReference>
<accession>A0A927F4S8</accession>
<feature type="compositionally biased region" description="Low complexity" evidence="1">
    <location>
        <begin position="16"/>
        <end position="29"/>
    </location>
</feature>
<keyword evidence="3" id="KW-1185">Reference proteome</keyword>
<dbReference type="Proteomes" id="UP000632289">
    <property type="component" value="Unassembled WGS sequence"/>
</dbReference>
<reference evidence="2" key="1">
    <citation type="submission" date="2020-09" db="EMBL/GenBank/DDBJ databases">
        <title>Secondary metabolite and genome analysis of marine Streptomyces chumphonensis KK1-2T.</title>
        <authorList>
            <person name="Phongsopitanun W."/>
            <person name="Kanchanasin P."/>
            <person name="Pittayakhajonwut P."/>
            <person name="Suwanborirux K."/>
            <person name="Tanasupawat S."/>
        </authorList>
    </citation>
    <scope>NUCLEOTIDE SEQUENCE</scope>
    <source>
        <strain evidence="2">KK1-2</strain>
    </source>
</reference>
<evidence type="ECO:0000313" key="2">
    <source>
        <dbReference type="EMBL" id="MBD3934357.1"/>
    </source>
</evidence>